<dbReference type="KEGG" id="mcab:HXZ27_01620"/>
<dbReference type="Proteomes" id="UP000509335">
    <property type="component" value="Chromosome"/>
</dbReference>
<gene>
    <name evidence="2" type="ORF">HXZ27_01620</name>
</gene>
<proteinExistence type="predicted"/>
<accession>A0A7H8XDZ9</accession>
<dbReference type="InterPro" id="IPR007278">
    <property type="entry name" value="DUF397"/>
</dbReference>
<evidence type="ECO:0000259" key="1">
    <source>
        <dbReference type="Pfam" id="PF04149"/>
    </source>
</evidence>
<reference evidence="2 3" key="1">
    <citation type="submission" date="2020-07" db="EMBL/GenBank/DDBJ databases">
        <title>A bifunctional nitrone conjugated secondary metabolite targeting the ribosome.</title>
        <authorList>
            <person name="Limbrick E.M."/>
            <person name="Graf M."/>
            <person name="Derewacz D.K."/>
            <person name="Nguyen F."/>
            <person name="Spraggins J.M."/>
            <person name="Wieland M."/>
            <person name="Ynigez-Gutierrez A.E."/>
            <person name="Reisman B.J."/>
            <person name="Zinshteyn B."/>
            <person name="McCulloch K."/>
            <person name="Iverson T.M."/>
            <person name="Green R."/>
            <person name="Wilson D.N."/>
            <person name="Bachmann B.O."/>
        </authorList>
    </citation>
    <scope>NUCLEOTIDE SEQUENCE [LARGE SCALE GENOMIC DNA]</scope>
    <source>
        <strain evidence="3">aurantiaca</strain>
    </source>
</reference>
<feature type="domain" description="DUF397" evidence="1">
    <location>
        <begin position="19"/>
        <end position="52"/>
    </location>
</feature>
<dbReference type="AlphaFoldDB" id="A0A7H8XDZ9"/>
<evidence type="ECO:0000313" key="3">
    <source>
        <dbReference type="Proteomes" id="UP000509335"/>
    </source>
</evidence>
<protein>
    <submittedName>
        <fullName evidence="2">DUF397 domain-containing protein</fullName>
    </submittedName>
</protein>
<evidence type="ECO:0000313" key="2">
    <source>
        <dbReference type="EMBL" id="QLD23095.1"/>
    </source>
</evidence>
<organism evidence="2 3">
    <name type="scientific">Micromonospora carbonacea</name>
    <dbReference type="NCBI Taxonomy" id="47853"/>
    <lineage>
        <taxon>Bacteria</taxon>
        <taxon>Bacillati</taxon>
        <taxon>Actinomycetota</taxon>
        <taxon>Actinomycetes</taxon>
        <taxon>Micromonosporales</taxon>
        <taxon>Micromonosporaceae</taxon>
        <taxon>Micromonospora</taxon>
    </lineage>
</organism>
<name>A0A7H8XDZ9_9ACTN</name>
<dbReference type="EMBL" id="CP058322">
    <property type="protein sequence ID" value="QLD23095.1"/>
    <property type="molecule type" value="Genomic_DNA"/>
</dbReference>
<sequence>MVAARAVRASGPRFRRSHGNLPGVVVVRDSKDRTGPVLAFAPAAWGAFLTRLAPAD</sequence>
<dbReference type="Pfam" id="PF04149">
    <property type="entry name" value="DUF397"/>
    <property type="match status" value="1"/>
</dbReference>